<dbReference type="AlphaFoldDB" id="A0A8H6VVX8"/>
<name>A0A8H6VVX8_9AGAR</name>
<dbReference type="EMBL" id="JACAZF010000015">
    <property type="protein sequence ID" value="KAF7290214.1"/>
    <property type="molecule type" value="Genomic_DNA"/>
</dbReference>
<dbReference type="Gene3D" id="3.40.50.720">
    <property type="entry name" value="NAD(P)-binding Rossmann-like Domain"/>
    <property type="match status" value="1"/>
</dbReference>
<evidence type="ECO:0000313" key="2">
    <source>
        <dbReference type="EMBL" id="KAF7290214.1"/>
    </source>
</evidence>
<proteinExistence type="predicted"/>
<organism evidence="2 3">
    <name type="scientific">Mycena indigotica</name>
    <dbReference type="NCBI Taxonomy" id="2126181"/>
    <lineage>
        <taxon>Eukaryota</taxon>
        <taxon>Fungi</taxon>
        <taxon>Dikarya</taxon>
        <taxon>Basidiomycota</taxon>
        <taxon>Agaricomycotina</taxon>
        <taxon>Agaricomycetes</taxon>
        <taxon>Agaricomycetidae</taxon>
        <taxon>Agaricales</taxon>
        <taxon>Marasmiineae</taxon>
        <taxon>Mycenaceae</taxon>
        <taxon>Mycena</taxon>
    </lineage>
</organism>
<feature type="domain" description="NmrA-like" evidence="1">
    <location>
        <begin position="3"/>
        <end position="91"/>
    </location>
</feature>
<keyword evidence="3" id="KW-1185">Reference proteome</keyword>
<evidence type="ECO:0000259" key="1">
    <source>
        <dbReference type="Pfam" id="PF05368"/>
    </source>
</evidence>
<sequence length="351" mass="37627">MATQQILFIGATGYIGGTVLARLLQPVKSSRNNTDNLNITALVRDAGKAQLLEELGVSAVVGDTNDAPLLGRLAAEADVVFSMAESDNIGAAEALLAGCKMRFERTGEAPTVIHTSGAGIIADMGAMGDYSASPIWDDLDIARLATIAPTQLHRPVDLALLASDDNGYIKSHIVVPPMVYGIARTVLVERGIQRPHHTLLTHIVPPAVARKRGGFIGAGKNVWGHVEVHELADLFMLIFSASPPRSGASGFYFAENGSYAMQDVADVISQTLGCRRRCVCRVHYGHCVYRSRNEAILSHFRPGAAALIASNARCRASRARALGWAPTKGTQDMMESVREVTRNYVLLSRAA</sequence>
<dbReference type="InterPro" id="IPR051783">
    <property type="entry name" value="NAD(P)-dependent_oxidoreduct"/>
</dbReference>
<dbReference type="OrthoDB" id="10262413at2759"/>
<reference evidence="2" key="1">
    <citation type="submission" date="2020-05" db="EMBL/GenBank/DDBJ databases">
        <title>Mycena genomes resolve the evolution of fungal bioluminescence.</title>
        <authorList>
            <person name="Tsai I.J."/>
        </authorList>
    </citation>
    <scope>NUCLEOTIDE SEQUENCE</scope>
    <source>
        <strain evidence="2">171206Taipei</strain>
    </source>
</reference>
<evidence type="ECO:0000313" key="3">
    <source>
        <dbReference type="Proteomes" id="UP000636479"/>
    </source>
</evidence>
<dbReference type="Proteomes" id="UP000636479">
    <property type="component" value="Unassembled WGS sequence"/>
</dbReference>
<comment type="caution">
    <text evidence="2">The sequence shown here is derived from an EMBL/GenBank/DDBJ whole genome shotgun (WGS) entry which is preliminary data.</text>
</comment>
<gene>
    <name evidence="2" type="ORF">MIND_01334900</name>
</gene>
<dbReference type="PANTHER" id="PTHR48079:SF6">
    <property type="entry name" value="NAD(P)-BINDING DOMAIN-CONTAINING PROTEIN-RELATED"/>
    <property type="match status" value="1"/>
</dbReference>
<protein>
    <submittedName>
        <fullName evidence="2">NmrA domain-containing protein</fullName>
    </submittedName>
</protein>
<dbReference type="GO" id="GO:0004029">
    <property type="term" value="F:aldehyde dehydrogenase (NAD+) activity"/>
    <property type="evidence" value="ECO:0007669"/>
    <property type="project" value="TreeGrafter"/>
</dbReference>
<dbReference type="SUPFAM" id="SSF51735">
    <property type="entry name" value="NAD(P)-binding Rossmann-fold domains"/>
    <property type="match status" value="1"/>
</dbReference>
<dbReference type="InterPro" id="IPR036291">
    <property type="entry name" value="NAD(P)-bd_dom_sf"/>
</dbReference>
<dbReference type="PANTHER" id="PTHR48079">
    <property type="entry name" value="PROTEIN YEEZ"/>
    <property type="match status" value="1"/>
</dbReference>
<dbReference type="GeneID" id="59352312"/>
<dbReference type="GO" id="GO:0005737">
    <property type="term" value="C:cytoplasm"/>
    <property type="evidence" value="ECO:0007669"/>
    <property type="project" value="TreeGrafter"/>
</dbReference>
<accession>A0A8H6VVX8</accession>
<dbReference type="InterPro" id="IPR008030">
    <property type="entry name" value="NmrA-like"/>
</dbReference>
<dbReference type="Pfam" id="PF05368">
    <property type="entry name" value="NmrA"/>
    <property type="match status" value="1"/>
</dbReference>
<dbReference type="RefSeq" id="XP_037213792.1">
    <property type="nucleotide sequence ID" value="XM_037369796.1"/>
</dbReference>